<organism evidence="1">
    <name type="scientific">uncultured Caudovirales phage</name>
    <dbReference type="NCBI Taxonomy" id="2100421"/>
    <lineage>
        <taxon>Viruses</taxon>
        <taxon>Duplodnaviria</taxon>
        <taxon>Heunggongvirae</taxon>
        <taxon>Uroviricota</taxon>
        <taxon>Caudoviricetes</taxon>
        <taxon>Peduoviridae</taxon>
        <taxon>Maltschvirus</taxon>
        <taxon>Maltschvirus maltsch</taxon>
    </lineage>
</organism>
<dbReference type="EMBL" id="LR796624">
    <property type="protein sequence ID" value="CAB4154985.1"/>
    <property type="molecule type" value="Genomic_DNA"/>
</dbReference>
<reference evidence="1" key="1">
    <citation type="submission" date="2020-04" db="EMBL/GenBank/DDBJ databases">
        <authorList>
            <person name="Chiriac C."/>
            <person name="Salcher M."/>
            <person name="Ghai R."/>
            <person name="Kavagutti S V."/>
        </authorList>
    </citation>
    <scope>NUCLEOTIDE SEQUENCE</scope>
</reference>
<proteinExistence type="predicted"/>
<accession>A0A6J5NCS6</accession>
<protein>
    <submittedName>
        <fullName evidence="1">Uncharacterized protein</fullName>
    </submittedName>
</protein>
<name>A0A6J5NCS6_9CAUD</name>
<sequence length="126" mass="14149">MARINHTVEQLTTADTYTAFTGLNTISLTVTVPDWHEPFPIQVRMGAANPRKLEMNGLLHVCKAWYINGEVADQWTISTLCGAIQVPAGTLIETEELPEKWEANSKEASKGEKEWFAYSNDFPDFC</sequence>
<evidence type="ECO:0000313" key="1">
    <source>
        <dbReference type="EMBL" id="CAB4154985.1"/>
    </source>
</evidence>
<gene>
    <name evidence="1" type="ORF">UFOVP649_53</name>
</gene>